<protein>
    <submittedName>
        <fullName evidence="10">Alkylation response protein AidB-like acyl-CoA dehydrogenase</fullName>
    </submittedName>
</protein>
<evidence type="ECO:0000313" key="10">
    <source>
        <dbReference type="EMBL" id="MBG6089087.1"/>
    </source>
</evidence>
<keyword evidence="11" id="KW-1185">Reference proteome</keyword>
<dbReference type="InterPro" id="IPR013786">
    <property type="entry name" value="AcylCoA_DH/ox_N"/>
</dbReference>
<evidence type="ECO:0000259" key="9">
    <source>
        <dbReference type="Pfam" id="PF02771"/>
    </source>
</evidence>
<evidence type="ECO:0000313" key="11">
    <source>
        <dbReference type="Proteomes" id="UP000614047"/>
    </source>
</evidence>
<name>A0A931GJE3_9ACTN</name>
<dbReference type="InterPro" id="IPR036250">
    <property type="entry name" value="AcylCo_DH-like_C"/>
</dbReference>
<dbReference type="Proteomes" id="UP000614047">
    <property type="component" value="Unassembled WGS sequence"/>
</dbReference>
<gene>
    <name evidence="10" type="ORF">IW256_003200</name>
</gene>
<dbReference type="InterPro" id="IPR046373">
    <property type="entry name" value="Acyl-CoA_Oxase/DH_mid-dom_sf"/>
</dbReference>
<reference evidence="10" key="1">
    <citation type="submission" date="2020-11" db="EMBL/GenBank/DDBJ databases">
        <title>Sequencing the genomes of 1000 actinobacteria strains.</title>
        <authorList>
            <person name="Klenk H.-P."/>
        </authorList>
    </citation>
    <scope>NUCLEOTIDE SEQUENCE</scope>
    <source>
        <strain evidence="10">DSM 43175</strain>
    </source>
</reference>
<evidence type="ECO:0000256" key="3">
    <source>
        <dbReference type="ARBA" id="ARBA00022630"/>
    </source>
</evidence>
<dbReference type="InterPro" id="IPR009100">
    <property type="entry name" value="AcylCoA_DH/oxidase_NM_dom_sf"/>
</dbReference>
<evidence type="ECO:0000256" key="6">
    <source>
        <dbReference type="RuleBase" id="RU362125"/>
    </source>
</evidence>
<evidence type="ECO:0000259" key="7">
    <source>
        <dbReference type="Pfam" id="PF00441"/>
    </source>
</evidence>
<feature type="domain" description="Acyl-CoA dehydrogenase/oxidase N-terminal" evidence="9">
    <location>
        <begin position="30"/>
        <end position="136"/>
    </location>
</feature>
<evidence type="ECO:0000256" key="1">
    <source>
        <dbReference type="ARBA" id="ARBA00001974"/>
    </source>
</evidence>
<evidence type="ECO:0000256" key="5">
    <source>
        <dbReference type="ARBA" id="ARBA00023002"/>
    </source>
</evidence>
<dbReference type="EMBL" id="JADOUA010000001">
    <property type="protein sequence ID" value="MBG6089087.1"/>
    <property type="molecule type" value="Genomic_DNA"/>
</dbReference>
<sequence length="423" mass="44664">MNMQDTPERAAFRARARAWLAANAPGFAGTVRHRLHFEAASSAEEYGKAEAESVRAAQAWQARLHEGGWAGISWPAAFGGRGGIPAEEAVFAEEAAAFDVSVGPLLIGLSMVGPTLMRHGTGEQCAEHLPPLLRGERVWCQLYSEPEAGSDLAALRTRAVRDGSEWVVTGQKVWTSGARVAGHAILLARTDPDVPKHQGITYFLLDMSAPGVEVRPLRQMNGSYHFNEVFLDEVRIPAGNVVGEPGGGWKVAHATLASERAMIGGGGGAKAAALLELARARGREHDPLVRQAVARVHTLDEVLRVLGLRMRAALDQGGPPGPEGSIMKLLVARRAHVAAEAGIAVQGAAGVLAGPGAPGGGEWQQQLLSAQGLRIGGGTDSIQRNAIAERILGLPRERPADRDVPFRELLARRTAPAGPGEGK</sequence>
<keyword evidence="3 6" id="KW-0285">Flavoprotein</keyword>
<comment type="similarity">
    <text evidence="2 6">Belongs to the acyl-CoA dehydrogenase family.</text>
</comment>
<dbReference type="Gene3D" id="1.20.140.10">
    <property type="entry name" value="Butyryl-CoA Dehydrogenase, subunit A, domain 3"/>
    <property type="match status" value="1"/>
</dbReference>
<dbReference type="Pfam" id="PF00441">
    <property type="entry name" value="Acyl-CoA_dh_1"/>
    <property type="match status" value="1"/>
</dbReference>
<dbReference type="PANTHER" id="PTHR43292">
    <property type="entry name" value="ACYL-COA DEHYDROGENASE"/>
    <property type="match status" value="1"/>
</dbReference>
<proteinExistence type="inferred from homology"/>
<evidence type="ECO:0000256" key="2">
    <source>
        <dbReference type="ARBA" id="ARBA00009347"/>
    </source>
</evidence>
<dbReference type="PANTHER" id="PTHR43292:SF4">
    <property type="entry name" value="ACYL-COA DEHYDROGENASE FADE34"/>
    <property type="match status" value="1"/>
</dbReference>
<dbReference type="Pfam" id="PF02770">
    <property type="entry name" value="Acyl-CoA_dh_M"/>
    <property type="match status" value="1"/>
</dbReference>
<feature type="domain" description="Acyl-CoA oxidase/dehydrogenase middle" evidence="8">
    <location>
        <begin position="140"/>
        <end position="231"/>
    </location>
</feature>
<feature type="domain" description="Acyl-CoA dehydrogenase/oxidase C-terminal" evidence="7">
    <location>
        <begin position="246"/>
        <end position="392"/>
    </location>
</feature>
<comment type="cofactor">
    <cofactor evidence="1 6">
        <name>FAD</name>
        <dbReference type="ChEBI" id="CHEBI:57692"/>
    </cofactor>
</comment>
<dbReference type="InterPro" id="IPR009075">
    <property type="entry name" value="AcylCo_DH/oxidase_C"/>
</dbReference>
<accession>A0A931GJE3</accession>
<organism evidence="10 11">
    <name type="scientific">Actinomadura viridis</name>
    <dbReference type="NCBI Taxonomy" id="58110"/>
    <lineage>
        <taxon>Bacteria</taxon>
        <taxon>Bacillati</taxon>
        <taxon>Actinomycetota</taxon>
        <taxon>Actinomycetes</taxon>
        <taxon>Streptosporangiales</taxon>
        <taxon>Thermomonosporaceae</taxon>
        <taxon>Actinomadura</taxon>
    </lineage>
</organism>
<dbReference type="GO" id="GO:0005886">
    <property type="term" value="C:plasma membrane"/>
    <property type="evidence" value="ECO:0007669"/>
    <property type="project" value="TreeGrafter"/>
</dbReference>
<dbReference type="GO" id="GO:0016627">
    <property type="term" value="F:oxidoreductase activity, acting on the CH-CH group of donors"/>
    <property type="evidence" value="ECO:0007669"/>
    <property type="project" value="InterPro"/>
</dbReference>
<dbReference type="SUPFAM" id="SSF47203">
    <property type="entry name" value="Acyl-CoA dehydrogenase C-terminal domain-like"/>
    <property type="match status" value="1"/>
</dbReference>
<dbReference type="SUPFAM" id="SSF56645">
    <property type="entry name" value="Acyl-CoA dehydrogenase NM domain-like"/>
    <property type="match status" value="1"/>
</dbReference>
<evidence type="ECO:0000256" key="4">
    <source>
        <dbReference type="ARBA" id="ARBA00022827"/>
    </source>
</evidence>
<dbReference type="Gene3D" id="1.10.540.10">
    <property type="entry name" value="Acyl-CoA dehydrogenase/oxidase, N-terminal domain"/>
    <property type="match status" value="1"/>
</dbReference>
<dbReference type="Pfam" id="PF02771">
    <property type="entry name" value="Acyl-CoA_dh_N"/>
    <property type="match status" value="1"/>
</dbReference>
<dbReference type="FunFam" id="2.40.110.10:FF:000011">
    <property type="entry name" value="Acyl-CoA dehydrogenase FadE34"/>
    <property type="match status" value="1"/>
</dbReference>
<keyword evidence="5 6" id="KW-0560">Oxidoreductase</keyword>
<dbReference type="InterPro" id="IPR006091">
    <property type="entry name" value="Acyl-CoA_Oxase/DH_mid-dom"/>
</dbReference>
<evidence type="ECO:0000259" key="8">
    <source>
        <dbReference type="Pfam" id="PF02770"/>
    </source>
</evidence>
<dbReference type="AlphaFoldDB" id="A0A931GJE3"/>
<dbReference type="InterPro" id="IPR037069">
    <property type="entry name" value="AcylCoA_DH/ox_N_sf"/>
</dbReference>
<dbReference type="Gene3D" id="2.40.110.10">
    <property type="entry name" value="Butyryl-CoA Dehydrogenase, subunit A, domain 2"/>
    <property type="match status" value="1"/>
</dbReference>
<dbReference type="GO" id="GO:0050660">
    <property type="term" value="F:flavin adenine dinucleotide binding"/>
    <property type="evidence" value="ECO:0007669"/>
    <property type="project" value="InterPro"/>
</dbReference>
<keyword evidence="4 6" id="KW-0274">FAD</keyword>
<dbReference type="InterPro" id="IPR052161">
    <property type="entry name" value="Mycobact_Acyl-CoA_DH"/>
</dbReference>
<comment type="caution">
    <text evidence="10">The sequence shown here is derived from an EMBL/GenBank/DDBJ whole genome shotgun (WGS) entry which is preliminary data.</text>
</comment>